<dbReference type="InterPro" id="IPR027266">
    <property type="entry name" value="TrmE/GcvT-like"/>
</dbReference>
<evidence type="ECO:0000259" key="3">
    <source>
        <dbReference type="Pfam" id="PF01266"/>
    </source>
</evidence>
<dbReference type="Pfam" id="PF01266">
    <property type="entry name" value="DAO"/>
    <property type="match status" value="1"/>
</dbReference>
<dbReference type="Gene3D" id="3.30.1360.120">
    <property type="entry name" value="Probable tRNA modification gtpase trme, domain 1"/>
    <property type="match status" value="1"/>
</dbReference>
<keyword evidence="8" id="KW-1185">Reference proteome</keyword>
<dbReference type="Pfam" id="PF16350">
    <property type="entry name" value="FAO_M"/>
    <property type="match status" value="1"/>
</dbReference>
<evidence type="ECO:0000313" key="8">
    <source>
        <dbReference type="Proteomes" id="UP000037178"/>
    </source>
</evidence>
<dbReference type="Pfam" id="PF08669">
    <property type="entry name" value="GCV_T_C"/>
    <property type="match status" value="1"/>
</dbReference>
<comment type="caution">
    <text evidence="7">The sequence shown here is derived from an EMBL/GenBank/DDBJ whole genome shotgun (WGS) entry which is preliminary data.</text>
</comment>
<dbReference type="Proteomes" id="UP000037178">
    <property type="component" value="Unassembled WGS sequence"/>
</dbReference>
<dbReference type="STRING" id="1675527.AIOL_004225"/>
<dbReference type="InterPro" id="IPR013977">
    <property type="entry name" value="GcvT_C"/>
</dbReference>
<gene>
    <name evidence="7" type="ORF">AIOL_004225</name>
</gene>
<name>A0A0J9EC28_9RHOB</name>
<dbReference type="PANTHER" id="PTHR43757:SF2">
    <property type="entry name" value="AMINOMETHYLTRANSFERASE, MITOCHONDRIAL"/>
    <property type="match status" value="1"/>
</dbReference>
<sequence length="833" mass="92596">MKTHVKALVVGGGAVGAGIAYHLAKFGWEDVMLVERDELTSGSTWHAAGLLPLFNMGYATTHIHDYSVKFYKTLEEETGLNAGFSVVGNLRMAQTQERMDEYMLYASTAETVGIPYEFLSPNQIKERWPLIKTEDLQGALYHPTDGYINPADVTMAMAKGARQRGVLIERKWQVDGYAWTGAHWDVTLTKMVEKGGNLVPSDEQVVVHAEHVVTATGNHAQRTAKLLGIKMPAIPVEHTFIVTDADPALQEFRKTNPEHPVIRDADAQSYVREERGGWILGTYERNAPARFEYSVPDSFRADLFQLDLERIEEQYMAMIHRMPSTEEIGLKDDFNGPICYTPDGNPLVGPAPGLRNMWLAEGFSFGITAAGGTGYYMAQMMVEGEAEIDMASLDPKRYGNWMTTEFAARKNEECYEHVYILHHPDEEREACRPLRTAPAYDRQKALGAQFGFVNGWERPNYYGPLDAPSSFDHDGRSFRRGAWWALAKSEAEAIREGAGLIDATAFTKHVVRGPGATAFLDHFTCNKLPKVGRINLTYALTGAGTTRTEYTIVRRGENDYYLVSAGAWTAYDADYLMKSAEDFMGAGGGYVDIHDVTSQWGVFAIAGPKSRDVLGEIVKDADPATVLGNKRFPWLSMREIELGMCPVMAIRVAYTGELGWELHHPIEMQTYLWDQLMAAGEKHGMKLCGARAQNWLRQEKSYRAFGTELGRDATPLEAGLDRFVDLSKEFHGKDAMVETGIRAKCVTLLIDGPKDADPWGREALYDGDTKVGRLTSGGYSVAFGKQIGMGYVAPELAVTGQKLKVKMLNQLWDAEVTEDSPYDPTNAVIRKDG</sequence>
<dbReference type="PANTHER" id="PTHR43757">
    <property type="entry name" value="AMINOMETHYLTRANSFERASE"/>
    <property type="match status" value="1"/>
</dbReference>
<dbReference type="GO" id="GO:0008480">
    <property type="term" value="F:sarcosine dehydrogenase activity"/>
    <property type="evidence" value="ECO:0007669"/>
    <property type="project" value="UniProtKB-EC"/>
</dbReference>
<protein>
    <submittedName>
        <fullName evidence="7">Sarcosine dehydrogenase</fullName>
        <ecNumber evidence="7">1.5.8.3</ecNumber>
    </submittedName>
</protein>
<dbReference type="Gene3D" id="2.40.30.110">
    <property type="entry name" value="Aminomethyltransferase beta-barrel domains"/>
    <property type="match status" value="1"/>
</dbReference>
<dbReference type="EC" id="1.5.8.3" evidence="7"/>
<dbReference type="SUPFAM" id="SSF54373">
    <property type="entry name" value="FAD-linked reductases, C-terminal domain"/>
    <property type="match status" value="1"/>
</dbReference>
<dbReference type="InterPro" id="IPR006222">
    <property type="entry name" value="GCVT_N"/>
</dbReference>
<evidence type="ECO:0000259" key="4">
    <source>
        <dbReference type="Pfam" id="PF01571"/>
    </source>
</evidence>
<dbReference type="InterPro" id="IPR028896">
    <property type="entry name" value="GcvT/YgfZ/DmdA"/>
</dbReference>
<proteinExistence type="inferred from homology"/>
<reference evidence="7 8" key="1">
    <citation type="submission" date="2015-06" db="EMBL/GenBank/DDBJ databases">
        <title>Draft genome sequence of an Alphaproteobacteria species associated to the Mediterranean sponge Oscarella lobularis.</title>
        <authorList>
            <person name="Jourda C."/>
            <person name="Santini S."/>
            <person name="Claverie J.-M."/>
        </authorList>
    </citation>
    <scope>NUCLEOTIDE SEQUENCE [LARGE SCALE GENOMIC DNA]</scope>
    <source>
        <strain evidence="7">IGS</strain>
    </source>
</reference>
<dbReference type="OrthoDB" id="7156675at2"/>
<evidence type="ECO:0000256" key="2">
    <source>
        <dbReference type="ARBA" id="ARBA00023002"/>
    </source>
</evidence>
<dbReference type="Gene3D" id="3.30.70.1400">
    <property type="entry name" value="Aminomethyltransferase beta-barrel domains"/>
    <property type="match status" value="1"/>
</dbReference>
<feature type="domain" description="GCVT N-terminal" evidence="4">
    <location>
        <begin position="440"/>
        <end position="728"/>
    </location>
</feature>
<dbReference type="AlphaFoldDB" id="A0A0J9EC28"/>
<organism evidence="7 8">
    <name type="scientific">Candidatus Rhodobacter oscarellae</name>
    <dbReference type="NCBI Taxonomy" id="1675527"/>
    <lineage>
        <taxon>Bacteria</taxon>
        <taxon>Pseudomonadati</taxon>
        <taxon>Pseudomonadota</taxon>
        <taxon>Alphaproteobacteria</taxon>
        <taxon>Rhodobacterales</taxon>
        <taxon>Rhodobacter group</taxon>
        <taxon>Rhodobacter</taxon>
    </lineage>
</organism>
<dbReference type="InterPro" id="IPR032503">
    <property type="entry name" value="FAO_M"/>
</dbReference>
<feature type="domain" description="FAD dependent oxidoreductase central" evidence="6">
    <location>
        <begin position="383"/>
        <end position="436"/>
    </location>
</feature>
<evidence type="ECO:0000259" key="5">
    <source>
        <dbReference type="Pfam" id="PF08669"/>
    </source>
</evidence>
<dbReference type="InterPro" id="IPR036188">
    <property type="entry name" value="FAD/NAD-bd_sf"/>
</dbReference>
<dbReference type="Pfam" id="PF01571">
    <property type="entry name" value="GCV_T"/>
    <property type="match status" value="1"/>
</dbReference>
<dbReference type="EMBL" id="LFTY01000002">
    <property type="protein sequence ID" value="KMW59244.1"/>
    <property type="molecule type" value="Genomic_DNA"/>
</dbReference>
<evidence type="ECO:0000259" key="6">
    <source>
        <dbReference type="Pfam" id="PF16350"/>
    </source>
</evidence>
<dbReference type="InterPro" id="IPR006076">
    <property type="entry name" value="FAD-dep_OxRdtase"/>
</dbReference>
<dbReference type="Gene3D" id="3.30.9.10">
    <property type="entry name" value="D-Amino Acid Oxidase, subunit A, domain 2"/>
    <property type="match status" value="1"/>
</dbReference>
<dbReference type="SUPFAM" id="SSF51905">
    <property type="entry name" value="FAD/NAD(P)-binding domain"/>
    <property type="match status" value="1"/>
</dbReference>
<feature type="domain" description="FAD dependent oxidoreductase" evidence="3">
    <location>
        <begin position="7"/>
        <end position="380"/>
    </location>
</feature>
<evidence type="ECO:0000256" key="1">
    <source>
        <dbReference type="ARBA" id="ARBA00008609"/>
    </source>
</evidence>
<evidence type="ECO:0000313" key="7">
    <source>
        <dbReference type="EMBL" id="KMW59244.1"/>
    </source>
</evidence>
<dbReference type="SUPFAM" id="SSF103025">
    <property type="entry name" value="Folate-binding domain"/>
    <property type="match status" value="1"/>
</dbReference>
<dbReference type="PATRIC" id="fig|1675527.3.peg.4426"/>
<accession>A0A0J9EC28</accession>
<keyword evidence="2 7" id="KW-0560">Oxidoreductase</keyword>
<dbReference type="RefSeq" id="WP_049644749.1">
    <property type="nucleotide sequence ID" value="NZ_LFTY01000002.1"/>
</dbReference>
<comment type="similarity">
    <text evidence="1">Belongs to the GcvT family.</text>
</comment>
<dbReference type="InterPro" id="IPR029043">
    <property type="entry name" value="GcvT/YgfZ_C"/>
</dbReference>
<dbReference type="Gene3D" id="3.50.50.60">
    <property type="entry name" value="FAD/NAD(P)-binding domain"/>
    <property type="match status" value="1"/>
</dbReference>
<feature type="domain" description="Aminomethyltransferase C-terminal" evidence="5">
    <location>
        <begin position="744"/>
        <end position="823"/>
    </location>
</feature>
<dbReference type="SUPFAM" id="SSF101790">
    <property type="entry name" value="Aminomethyltransferase beta-barrel domain"/>
    <property type="match status" value="1"/>
</dbReference>